<proteinExistence type="predicted"/>
<dbReference type="EMBL" id="HBGS01019631">
    <property type="protein sequence ID" value="CAD9407450.1"/>
    <property type="molecule type" value="Transcribed_RNA"/>
</dbReference>
<sequence>MFKVTGSQWARRLLRKSADVSTSSQLEILSKMETDPVFYGREGEVKQALLKWQVLPVRVTCFTASCGGGLEWFRSKGSYGYEAEADDVYGWSPRFQEGAACVKFKGGHSDFFAFDANNKLLCDHLNCLLISLPPPPP</sequence>
<accession>A0A7S2FRP8</accession>
<evidence type="ECO:0000313" key="1">
    <source>
        <dbReference type="EMBL" id="CAD9407450.1"/>
    </source>
</evidence>
<organism evidence="1">
    <name type="scientific">Octactis speculum</name>
    <dbReference type="NCBI Taxonomy" id="3111310"/>
    <lineage>
        <taxon>Eukaryota</taxon>
        <taxon>Sar</taxon>
        <taxon>Stramenopiles</taxon>
        <taxon>Ochrophyta</taxon>
        <taxon>Dictyochophyceae</taxon>
        <taxon>Dictyochales</taxon>
        <taxon>Dictyochaceae</taxon>
        <taxon>Octactis</taxon>
    </lineage>
</organism>
<reference evidence="1" key="1">
    <citation type="submission" date="2021-01" db="EMBL/GenBank/DDBJ databases">
        <authorList>
            <person name="Corre E."/>
            <person name="Pelletier E."/>
            <person name="Niang G."/>
            <person name="Scheremetjew M."/>
            <person name="Finn R."/>
            <person name="Kale V."/>
            <person name="Holt S."/>
            <person name="Cochrane G."/>
            <person name="Meng A."/>
            <person name="Brown T."/>
            <person name="Cohen L."/>
        </authorList>
    </citation>
    <scope>NUCLEOTIDE SEQUENCE</scope>
    <source>
        <strain evidence="1">CCMP1381</strain>
    </source>
</reference>
<protein>
    <submittedName>
        <fullName evidence="1">Uncharacterized protein</fullName>
    </submittedName>
</protein>
<dbReference type="AlphaFoldDB" id="A0A7S2FRP8"/>
<gene>
    <name evidence="1" type="ORF">DSPE1174_LOCUS10211</name>
</gene>
<name>A0A7S2FRP8_9STRA</name>